<accession>A0ABN0Z0P2</accession>
<comment type="caution">
    <text evidence="1">The sequence shown here is derived from an EMBL/GenBank/DDBJ whole genome shotgun (WGS) entry which is preliminary data.</text>
</comment>
<reference evidence="1 2" key="1">
    <citation type="journal article" date="2019" name="Int. J. Syst. Evol. Microbiol.">
        <title>The Global Catalogue of Microorganisms (GCM) 10K type strain sequencing project: providing services to taxonomists for standard genome sequencing and annotation.</title>
        <authorList>
            <consortium name="The Broad Institute Genomics Platform"/>
            <consortium name="The Broad Institute Genome Sequencing Center for Infectious Disease"/>
            <person name="Wu L."/>
            <person name="Ma J."/>
        </authorList>
    </citation>
    <scope>NUCLEOTIDE SEQUENCE [LARGE SCALE GENOMIC DNA]</scope>
    <source>
        <strain evidence="1 2">JCM 4788</strain>
    </source>
</reference>
<proteinExistence type="predicted"/>
<keyword evidence="2" id="KW-1185">Reference proteome</keyword>
<dbReference type="EMBL" id="BAAABX010000058">
    <property type="protein sequence ID" value="GAA0427555.1"/>
    <property type="molecule type" value="Genomic_DNA"/>
</dbReference>
<dbReference type="InterPro" id="IPR046222">
    <property type="entry name" value="DUF6255"/>
</dbReference>
<dbReference type="Pfam" id="PF19768">
    <property type="entry name" value="DUF6255"/>
    <property type="match status" value="1"/>
</dbReference>
<evidence type="ECO:0000313" key="1">
    <source>
        <dbReference type="EMBL" id="GAA0427555.1"/>
    </source>
</evidence>
<organism evidence="1 2">
    <name type="scientific">Streptomyces luteireticuli</name>
    <dbReference type="NCBI Taxonomy" id="173858"/>
    <lineage>
        <taxon>Bacteria</taxon>
        <taxon>Bacillati</taxon>
        <taxon>Actinomycetota</taxon>
        <taxon>Actinomycetes</taxon>
        <taxon>Kitasatosporales</taxon>
        <taxon>Streptomycetaceae</taxon>
        <taxon>Streptomyces</taxon>
    </lineage>
</organism>
<gene>
    <name evidence="1" type="ORF">GCM10010357_56520</name>
</gene>
<name>A0ABN0Z0P2_9ACTN</name>
<sequence>MNQCRHTDGWDSDRGENRCRTCGTRRFMDYGALRPRELPPVVKRPLHDRIRADRAAAIVISRTVRHISRWGRSDAEFGWTAA</sequence>
<dbReference type="Proteomes" id="UP001500879">
    <property type="component" value="Unassembled WGS sequence"/>
</dbReference>
<evidence type="ECO:0000313" key="2">
    <source>
        <dbReference type="Proteomes" id="UP001500879"/>
    </source>
</evidence>
<protein>
    <submittedName>
        <fullName evidence="1">Uncharacterized protein</fullName>
    </submittedName>
</protein>